<dbReference type="RefSeq" id="WP_183585595.1">
    <property type="nucleotide sequence ID" value="NZ_JACHCA010000002.1"/>
</dbReference>
<dbReference type="Proteomes" id="UP000548326">
    <property type="component" value="Unassembled WGS sequence"/>
</dbReference>
<comment type="caution">
    <text evidence="1">The sequence shown here is derived from an EMBL/GenBank/DDBJ whole genome shotgun (WGS) entry which is preliminary data.</text>
</comment>
<sequence length="216" mass="24263">MSNFPENIISVVAGTGNTCHQIITALLSHNATVIVPVKSFDEIQSLQKTTTNVTSGELVPVLADIPNHHGASNFFEDIEGRFGQVNLTILVFDNNYSGYQLTETPYEEWERMQQNSISACFVVGKVILDFMKRNAQGIYRNAHGIYIVVSDRYSQDKAKISPLTVIAAHMQAELSKIFAEEIKYTGIKYYHIVADDFNSQINDYDIARYIIDLCTV</sequence>
<name>A0A841J5M7_9SPHI</name>
<organism evidence="1 2">
    <name type="scientific">Mucilaginibacter lappiensis</name>
    <dbReference type="NCBI Taxonomy" id="354630"/>
    <lineage>
        <taxon>Bacteria</taxon>
        <taxon>Pseudomonadati</taxon>
        <taxon>Bacteroidota</taxon>
        <taxon>Sphingobacteriia</taxon>
        <taxon>Sphingobacteriales</taxon>
        <taxon>Sphingobacteriaceae</taxon>
        <taxon>Mucilaginibacter</taxon>
    </lineage>
</organism>
<evidence type="ECO:0000313" key="1">
    <source>
        <dbReference type="EMBL" id="MBB6126509.1"/>
    </source>
</evidence>
<dbReference type="Gene3D" id="3.40.50.720">
    <property type="entry name" value="NAD(P)-binding Rossmann-like Domain"/>
    <property type="match status" value="1"/>
</dbReference>
<dbReference type="InterPro" id="IPR036291">
    <property type="entry name" value="NAD(P)-bd_dom_sf"/>
</dbReference>
<gene>
    <name evidence="1" type="ORF">HDF22_000614</name>
</gene>
<proteinExistence type="predicted"/>
<reference evidence="1 2" key="1">
    <citation type="submission" date="2020-08" db="EMBL/GenBank/DDBJ databases">
        <title>Genomic Encyclopedia of Type Strains, Phase IV (KMG-V): Genome sequencing to study the core and pangenomes of soil and plant-associated prokaryotes.</title>
        <authorList>
            <person name="Whitman W."/>
        </authorList>
    </citation>
    <scope>NUCLEOTIDE SEQUENCE [LARGE SCALE GENOMIC DNA]</scope>
    <source>
        <strain evidence="1 2">MP601</strain>
    </source>
</reference>
<dbReference type="EMBL" id="JACHCA010000002">
    <property type="protein sequence ID" value="MBB6126509.1"/>
    <property type="molecule type" value="Genomic_DNA"/>
</dbReference>
<accession>A0A841J5M7</accession>
<evidence type="ECO:0000313" key="2">
    <source>
        <dbReference type="Proteomes" id="UP000548326"/>
    </source>
</evidence>
<dbReference type="AlphaFoldDB" id="A0A841J5M7"/>
<dbReference type="SUPFAM" id="SSF51735">
    <property type="entry name" value="NAD(P)-binding Rossmann-fold domains"/>
    <property type="match status" value="1"/>
</dbReference>
<protein>
    <submittedName>
        <fullName evidence="1">NADP-dependent 3-hydroxy acid dehydrogenase YdfG</fullName>
    </submittedName>
</protein>